<feature type="region of interest" description="Disordered" evidence="1">
    <location>
        <begin position="1"/>
        <end position="43"/>
    </location>
</feature>
<proteinExistence type="predicted"/>
<dbReference type="Proteomes" id="UP000735302">
    <property type="component" value="Unassembled WGS sequence"/>
</dbReference>
<organism evidence="2 3">
    <name type="scientific">Plakobranchus ocellatus</name>
    <dbReference type="NCBI Taxonomy" id="259542"/>
    <lineage>
        <taxon>Eukaryota</taxon>
        <taxon>Metazoa</taxon>
        <taxon>Spiralia</taxon>
        <taxon>Lophotrochozoa</taxon>
        <taxon>Mollusca</taxon>
        <taxon>Gastropoda</taxon>
        <taxon>Heterobranchia</taxon>
        <taxon>Euthyneura</taxon>
        <taxon>Panpulmonata</taxon>
        <taxon>Sacoglossa</taxon>
        <taxon>Placobranchoidea</taxon>
        <taxon>Plakobranchidae</taxon>
        <taxon>Plakobranchus</taxon>
    </lineage>
</organism>
<reference evidence="2 3" key="1">
    <citation type="journal article" date="2021" name="Elife">
        <title>Chloroplast acquisition without the gene transfer in kleptoplastic sea slugs, Plakobranchus ocellatus.</title>
        <authorList>
            <person name="Maeda T."/>
            <person name="Takahashi S."/>
            <person name="Yoshida T."/>
            <person name="Shimamura S."/>
            <person name="Takaki Y."/>
            <person name="Nagai Y."/>
            <person name="Toyoda A."/>
            <person name="Suzuki Y."/>
            <person name="Arimoto A."/>
            <person name="Ishii H."/>
            <person name="Satoh N."/>
            <person name="Nishiyama T."/>
            <person name="Hasebe M."/>
            <person name="Maruyama T."/>
            <person name="Minagawa J."/>
            <person name="Obokata J."/>
            <person name="Shigenobu S."/>
        </authorList>
    </citation>
    <scope>NUCLEOTIDE SEQUENCE [LARGE SCALE GENOMIC DNA]</scope>
</reference>
<dbReference type="AlphaFoldDB" id="A0AAV3Y5M1"/>
<feature type="compositionally biased region" description="Basic and acidic residues" evidence="1">
    <location>
        <begin position="1"/>
        <end position="13"/>
    </location>
</feature>
<accession>A0AAV3Y5M1</accession>
<keyword evidence="3" id="KW-1185">Reference proteome</keyword>
<comment type="caution">
    <text evidence="2">The sequence shown here is derived from an EMBL/GenBank/DDBJ whole genome shotgun (WGS) entry which is preliminary data.</text>
</comment>
<evidence type="ECO:0000256" key="1">
    <source>
        <dbReference type="SAM" id="MobiDB-lite"/>
    </source>
</evidence>
<protein>
    <submittedName>
        <fullName evidence="2">Uncharacterized protein</fullName>
    </submittedName>
</protein>
<sequence>MFASVESRHRNNDFAKQCGAGREQPSGRQSQVTEKTEADWEPWVTARGGNQIRYCQRKRGQGAGDAARTRKRMVPADFRAVSLSTVSPTPPGPVDSTGIENLKSLSYSKGSII</sequence>
<name>A0AAV3Y5M1_9GAST</name>
<gene>
    <name evidence="2" type="ORF">PoB_000398800</name>
</gene>
<dbReference type="EMBL" id="BLXT01000480">
    <property type="protein sequence ID" value="GFN77482.1"/>
    <property type="molecule type" value="Genomic_DNA"/>
</dbReference>
<evidence type="ECO:0000313" key="3">
    <source>
        <dbReference type="Proteomes" id="UP000735302"/>
    </source>
</evidence>
<evidence type="ECO:0000313" key="2">
    <source>
        <dbReference type="EMBL" id="GFN77482.1"/>
    </source>
</evidence>